<dbReference type="HOGENOM" id="CLU_322849_0_0_5"/>
<sequence length="896" mass="97496">MAFEAFSPETAIQGQGYLGILPPEEVRQFAESSDLQALEDGEYLFLQGNADTHIYLVISGEIELTGNEFLAGHERVGMYRSGDVVGADAQLISDGDAVHHLSAKAAGDARILKIEASILDRVEETDADAFEGLRQEALVRALEQAPANDIVTSLTDVAASLNMATCPFYEDGETIFKQDDAADFVYLLISGSVRIEKEAADGSRQMLARLRPGQLFGEAGLESGATRRASAVVEGPSCLLKLSVGQFQVLMDQNNTLRAAIKDQEKLYSSRHYKYEVPKFIQNMKVANRIAALVFVVVLLVLSVAASIGITYAETGLFSSHREMVNQRAEFIRSGLEAKISEISAAAEGMRKFVLREYKENPDALGLRSHRQLEVYYVHAASPQVPPVSEASREPVRALLEAAFAKGEMAEGFVERSLDNGETAFFRGENVVNEDGERLGLVLSAVYPALFEAPQTLVAVSGKDAKVPGFPGRASDLRSASDGVVDVQERAFTVSAARISTAGIGLDVFSWEPRHAMAHVVSTMHRWGLIAIAVCAVTAALVAMVLSSWTLQPINHLSHAIRRLSEGQRGLAVPFASRESEVGVLARAIHQLQSTIQKQERIVAERINDQQRKVLRQEENKRSIAAFRVRFDDLIGELISSVDTVSDVSEKLLEGSRSASDGTGNILETFNETRESVEKIERLARELRTAAQLIDTHTETSDRSLGEAVCNMKDANETLQQLNHVVDEVGSIAGTISSIADQTRLLALNATIEASRAGRAGKGFGVVATEVSNLANQTSEATDDIRQKVENIDTASLGVVSALSSINDVIERMRREHTEIRSAVETQTEATRHIADDVGQTSKQAREVSASLDGISQLVDASRHGAEDLSKSSATLKERTDDIRERIDHFLRSVSE</sequence>
<gene>
    <name evidence="9" type="ORF">Salmuc_03370</name>
</gene>
<feature type="coiled-coil region" evidence="4">
    <location>
        <begin position="670"/>
        <end position="700"/>
    </location>
</feature>
<dbReference type="RefSeq" id="WP_020041746.1">
    <property type="nucleotide sequence ID" value="NZ_KE557281.1"/>
</dbReference>
<keyword evidence="5" id="KW-0812">Transmembrane</keyword>
<dbReference type="STRING" id="1123237.Salmuc_03370"/>
<reference evidence="10" key="1">
    <citation type="journal article" date="2014" name="Stand. Genomic Sci.">
        <title>Genome sequence of the exopolysaccharide-producing Salipiger mucosus type strain (DSM 16094(T)), a moderately halophilic member of the Roseobacter clade.</title>
        <authorList>
            <person name="Riedel T."/>
            <person name="Spring S."/>
            <person name="Fiebig A."/>
            <person name="Petersen J."/>
            <person name="Kyrpides N.C."/>
            <person name="Goker M."/>
            <person name="Klenk H.P."/>
        </authorList>
    </citation>
    <scope>NUCLEOTIDE SEQUENCE [LARGE SCALE GENOMIC DNA]</scope>
    <source>
        <strain evidence="10">DSM 16094</strain>
    </source>
</reference>
<dbReference type="GO" id="GO:0016020">
    <property type="term" value="C:membrane"/>
    <property type="evidence" value="ECO:0007669"/>
    <property type="project" value="InterPro"/>
</dbReference>
<feature type="transmembrane region" description="Helical" evidence="5">
    <location>
        <begin position="527"/>
        <end position="549"/>
    </location>
</feature>
<keyword evidence="5" id="KW-1133">Transmembrane helix</keyword>
<dbReference type="InterPro" id="IPR018490">
    <property type="entry name" value="cNMP-bd_dom_sf"/>
</dbReference>
<dbReference type="SUPFAM" id="SSF58104">
    <property type="entry name" value="Methyl-accepting chemotaxis protein (MCP) signaling domain"/>
    <property type="match status" value="1"/>
</dbReference>
<feature type="domain" description="Cyclic nucleotide-binding" evidence="6">
    <location>
        <begin position="138"/>
        <end position="251"/>
    </location>
</feature>
<dbReference type="Pfam" id="PF00027">
    <property type="entry name" value="cNMP_binding"/>
    <property type="match status" value="2"/>
</dbReference>
<dbReference type="InterPro" id="IPR004089">
    <property type="entry name" value="MCPsignal_dom"/>
</dbReference>
<dbReference type="SMART" id="SM00304">
    <property type="entry name" value="HAMP"/>
    <property type="match status" value="1"/>
</dbReference>
<dbReference type="AlphaFoldDB" id="S9QER5"/>
<comment type="caution">
    <text evidence="9">The sequence shown here is derived from an EMBL/GenBank/DDBJ whole genome shotgun (WGS) entry which is preliminary data.</text>
</comment>
<dbReference type="PANTHER" id="PTHR32089:SF112">
    <property type="entry name" value="LYSOZYME-LIKE PROTEIN-RELATED"/>
    <property type="match status" value="1"/>
</dbReference>
<feature type="domain" description="HAMP" evidence="8">
    <location>
        <begin position="548"/>
        <end position="601"/>
    </location>
</feature>
<dbReference type="CDD" id="cd00038">
    <property type="entry name" value="CAP_ED"/>
    <property type="match status" value="2"/>
</dbReference>
<dbReference type="SMART" id="SM00283">
    <property type="entry name" value="MA"/>
    <property type="match status" value="1"/>
</dbReference>
<evidence type="ECO:0000256" key="2">
    <source>
        <dbReference type="ARBA" id="ARBA00029447"/>
    </source>
</evidence>
<dbReference type="Pfam" id="PF00015">
    <property type="entry name" value="MCPsignal"/>
    <property type="match status" value="1"/>
</dbReference>
<dbReference type="EMBL" id="APVH01000042">
    <property type="protein sequence ID" value="EPX78048.1"/>
    <property type="molecule type" value="Genomic_DNA"/>
</dbReference>
<dbReference type="InterPro" id="IPR014710">
    <property type="entry name" value="RmlC-like_jellyroll"/>
</dbReference>
<evidence type="ECO:0000259" key="8">
    <source>
        <dbReference type="PROSITE" id="PS50885"/>
    </source>
</evidence>
<dbReference type="Gene3D" id="1.10.287.950">
    <property type="entry name" value="Methyl-accepting chemotaxis protein"/>
    <property type="match status" value="1"/>
</dbReference>
<keyword evidence="4" id="KW-0175">Coiled coil</keyword>
<feature type="transmembrane region" description="Helical" evidence="5">
    <location>
        <begin position="290"/>
        <end position="313"/>
    </location>
</feature>
<organism evidence="9 10">
    <name type="scientific">Salipiger mucosus DSM 16094</name>
    <dbReference type="NCBI Taxonomy" id="1123237"/>
    <lineage>
        <taxon>Bacteria</taxon>
        <taxon>Pseudomonadati</taxon>
        <taxon>Pseudomonadota</taxon>
        <taxon>Alphaproteobacteria</taxon>
        <taxon>Rhodobacterales</taxon>
        <taxon>Roseobacteraceae</taxon>
        <taxon>Salipiger</taxon>
    </lineage>
</organism>
<dbReference type="Gene3D" id="2.60.120.10">
    <property type="entry name" value="Jelly Rolls"/>
    <property type="match status" value="2"/>
</dbReference>
<name>S9QER5_9RHOB</name>
<dbReference type="Gene3D" id="6.10.340.10">
    <property type="match status" value="1"/>
</dbReference>
<dbReference type="InterPro" id="IPR003660">
    <property type="entry name" value="HAMP_dom"/>
</dbReference>
<dbReference type="SMART" id="SM00100">
    <property type="entry name" value="cNMP"/>
    <property type="match status" value="2"/>
</dbReference>
<evidence type="ECO:0000259" key="6">
    <source>
        <dbReference type="PROSITE" id="PS50042"/>
    </source>
</evidence>
<evidence type="ECO:0000313" key="10">
    <source>
        <dbReference type="Proteomes" id="UP000015347"/>
    </source>
</evidence>
<proteinExistence type="inferred from homology"/>
<feature type="domain" description="Cyclic nucleotide-binding" evidence="6">
    <location>
        <begin position="17"/>
        <end position="122"/>
    </location>
</feature>
<dbReference type="Pfam" id="PF00672">
    <property type="entry name" value="HAMP"/>
    <property type="match status" value="1"/>
</dbReference>
<comment type="similarity">
    <text evidence="2">Belongs to the methyl-accepting chemotaxis (MCP) protein family.</text>
</comment>
<dbReference type="SUPFAM" id="SSF51206">
    <property type="entry name" value="cAMP-binding domain-like"/>
    <property type="match status" value="2"/>
</dbReference>
<evidence type="ECO:0000256" key="3">
    <source>
        <dbReference type="PROSITE-ProRule" id="PRU00284"/>
    </source>
</evidence>
<evidence type="ECO:0000256" key="1">
    <source>
        <dbReference type="ARBA" id="ARBA00023224"/>
    </source>
</evidence>
<feature type="domain" description="Methyl-accepting transducer" evidence="7">
    <location>
        <begin position="641"/>
        <end position="870"/>
    </location>
</feature>
<dbReference type="PROSITE" id="PS50885">
    <property type="entry name" value="HAMP"/>
    <property type="match status" value="1"/>
</dbReference>
<evidence type="ECO:0008006" key="11">
    <source>
        <dbReference type="Google" id="ProtNLM"/>
    </source>
</evidence>
<dbReference type="eggNOG" id="COG0840">
    <property type="taxonomic scope" value="Bacteria"/>
</dbReference>
<dbReference type="PROSITE" id="PS50111">
    <property type="entry name" value="CHEMOTAXIS_TRANSDUC_2"/>
    <property type="match status" value="1"/>
</dbReference>
<accession>S9QER5</accession>
<keyword evidence="5" id="KW-0472">Membrane</keyword>
<evidence type="ECO:0000256" key="4">
    <source>
        <dbReference type="SAM" id="Coils"/>
    </source>
</evidence>
<evidence type="ECO:0000313" key="9">
    <source>
        <dbReference type="EMBL" id="EPX78048.1"/>
    </source>
</evidence>
<dbReference type="Proteomes" id="UP000015347">
    <property type="component" value="Unassembled WGS sequence"/>
</dbReference>
<keyword evidence="10" id="KW-1185">Reference proteome</keyword>
<dbReference type="GO" id="GO:0007165">
    <property type="term" value="P:signal transduction"/>
    <property type="evidence" value="ECO:0007669"/>
    <property type="project" value="UniProtKB-KW"/>
</dbReference>
<evidence type="ECO:0000259" key="7">
    <source>
        <dbReference type="PROSITE" id="PS50111"/>
    </source>
</evidence>
<protein>
    <recommendedName>
        <fullName evidence="11">Methyl-accepting chemotaxis protein</fullName>
    </recommendedName>
</protein>
<dbReference type="InterPro" id="IPR000595">
    <property type="entry name" value="cNMP-bd_dom"/>
</dbReference>
<dbReference type="PROSITE" id="PS50042">
    <property type="entry name" value="CNMP_BINDING_3"/>
    <property type="match status" value="2"/>
</dbReference>
<dbReference type="OrthoDB" id="354287at2"/>
<keyword evidence="1 3" id="KW-0807">Transducer</keyword>
<evidence type="ECO:0000256" key="5">
    <source>
        <dbReference type="SAM" id="Phobius"/>
    </source>
</evidence>
<dbReference type="PANTHER" id="PTHR32089">
    <property type="entry name" value="METHYL-ACCEPTING CHEMOTAXIS PROTEIN MCPB"/>
    <property type="match status" value="1"/>
</dbReference>